<feature type="chain" id="PRO_5011561282" evidence="2">
    <location>
        <begin position="20"/>
        <end position="265"/>
    </location>
</feature>
<dbReference type="Pfam" id="PF00497">
    <property type="entry name" value="SBP_bac_3"/>
    <property type="match status" value="1"/>
</dbReference>
<dbReference type="Proteomes" id="UP000199470">
    <property type="component" value="Unassembled WGS sequence"/>
</dbReference>
<dbReference type="RefSeq" id="WP_093388642.1">
    <property type="nucleotide sequence ID" value="NZ_FOTW01000014.1"/>
</dbReference>
<reference evidence="4 5" key="1">
    <citation type="submission" date="2016-10" db="EMBL/GenBank/DDBJ databases">
        <authorList>
            <person name="de Groot N.N."/>
        </authorList>
    </citation>
    <scope>NUCLEOTIDE SEQUENCE [LARGE SCALE GENOMIC DNA]</scope>
    <source>
        <strain evidence="4 5">ATCC 43154</strain>
    </source>
</reference>
<keyword evidence="5" id="KW-1185">Reference proteome</keyword>
<protein>
    <submittedName>
        <fullName evidence="4">Polar amino acid transport system substrate-binding protein</fullName>
    </submittedName>
</protein>
<dbReference type="EMBL" id="FOTW01000014">
    <property type="protein sequence ID" value="SFM19420.1"/>
    <property type="molecule type" value="Genomic_DNA"/>
</dbReference>
<evidence type="ECO:0000313" key="4">
    <source>
        <dbReference type="EMBL" id="SFM19420.1"/>
    </source>
</evidence>
<dbReference type="AlphaFoldDB" id="A0A1I4NVS2"/>
<evidence type="ECO:0000313" key="5">
    <source>
        <dbReference type="Proteomes" id="UP000199470"/>
    </source>
</evidence>
<name>A0A1I4NVS2_9BURK</name>
<dbReference type="PANTHER" id="PTHR35936:SF19">
    <property type="entry name" value="AMINO-ACID-BINDING PROTEIN YXEM-RELATED"/>
    <property type="match status" value="1"/>
</dbReference>
<feature type="signal peptide" evidence="2">
    <location>
        <begin position="1"/>
        <end position="19"/>
    </location>
</feature>
<feature type="domain" description="Solute-binding protein family 3/N-terminal" evidence="3">
    <location>
        <begin position="34"/>
        <end position="257"/>
    </location>
</feature>
<evidence type="ECO:0000256" key="1">
    <source>
        <dbReference type="ARBA" id="ARBA00022729"/>
    </source>
</evidence>
<dbReference type="Gene3D" id="3.40.190.10">
    <property type="entry name" value="Periplasmic binding protein-like II"/>
    <property type="match status" value="2"/>
</dbReference>
<evidence type="ECO:0000256" key="2">
    <source>
        <dbReference type="SAM" id="SignalP"/>
    </source>
</evidence>
<proteinExistence type="predicted"/>
<dbReference type="SUPFAM" id="SSF53850">
    <property type="entry name" value="Periplasmic binding protein-like II"/>
    <property type="match status" value="1"/>
</dbReference>
<sequence>MFKHLLVCGLLLCPLGAVRAGPAECGDIALAYYELGALYYRGPDGHWTGIDKDVVDELARRTGCRFQTTLESRVRIWSQLASGKLDMSVSGIATPEREKFAQFIPYFKTRNYLLLEGTLPPEAATPEGFLAQASYKVAVVKSFRHGGDYDIWIDKLRAQGRVHEAADFRAVVRLLKIGRVQAILALPTSWVPMLRQEALSDKVRVLDWSPRNSVPHGLVLARARIPEPIAGRLVKAIQAMHDDGTLLAIFRRHIGAELASELLID</sequence>
<evidence type="ECO:0000259" key="3">
    <source>
        <dbReference type="SMART" id="SM00062"/>
    </source>
</evidence>
<dbReference type="STRING" id="758825.SAMN02982985_03152"/>
<accession>A0A1I4NVS2</accession>
<gene>
    <name evidence="4" type="ORF">SAMN02982985_03152</name>
</gene>
<keyword evidence="1 2" id="KW-0732">Signal</keyword>
<organism evidence="4 5">
    <name type="scientific">Rugamonas rubra</name>
    <dbReference type="NCBI Taxonomy" id="758825"/>
    <lineage>
        <taxon>Bacteria</taxon>
        <taxon>Pseudomonadati</taxon>
        <taxon>Pseudomonadota</taxon>
        <taxon>Betaproteobacteria</taxon>
        <taxon>Burkholderiales</taxon>
        <taxon>Oxalobacteraceae</taxon>
        <taxon>Telluria group</taxon>
        <taxon>Rugamonas</taxon>
    </lineage>
</organism>
<dbReference type="SMART" id="SM00062">
    <property type="entry name" value="PBPb"/>
    <property type="match status" value="1"/>
</dbReference>
<dbReference type="OrthoDB" id="8587625at2"/>
<dbReference type="InterPro" id="IPR001638">
    <property type="entry name" value="Solute-binding_3/MltF_N"/>
</dbReference>
<dbReference type="PANTHER" id="PTHR35936">
    <property type="entry name" value="MEMBRANE-BOUND LYTIC MUREIN TRANSGLYCOSYLASE F"/>
    <property type="match status" value="1"/>
</dbReference>